<dbReference type="AlphaFoldDB" id="A0AAD5RJM3"/>
<reference evidence="2" key="1">
    <citation type="submission" date="2022-07" db="EMBL/GenBank/DDBJ databases">
        <title>Draft genome sequence of Zalerion maritima ATCC 34329, a (micro)plastics degrading marine fungus.</title>
        <authorList>
            <person name="Paco A."/>
            <person name="Goncalves M.F.M."/>
            <person name="Rocha-Santos T.A.P."/>
            <person name="Alves A."/>
        </authorList>
    </citation>
    <scope>NUCLEOTIDE SEQUENCE</scope>
    <source>
        <strain evidence="2">ATCC 34329</strain>
    </source>
</reference>
<evidence type="ECO:0000313" key="3">
    <source>
        <dbReference type="Proteomes" id="UP001201980"/>
    </source>
</evidence>
<dbReference type="Proteomes" id="UP001201980">
    <property type="component" value="Unassembled WGS sequence"/>
</dbReference>
<sequence length="69" mass="7869">MLSRRAHHYGRKRRDESEPQSQRKLEHTINAAIDAAAVEAFLLRKEPGEWTGAKETRIATAARLKENEA</sequence>
<feature type="region of interest" description="Disordered" evidence="1">
    <location>
        <begin position="1"/>
        <end position="23"/>
    </location>
</feature>
<comment type="caution">
    <text evidence="2">The sequence shown here is derived from an EMBL/GenBank/DDBJ whole genome shotgun (WGS) entry which is preliminary data.</text>
</comment>
<dbReference type="EMBL" id="JAKWBI020000417">
    <property type="protein sequence ID" value="KAJ2895230.1"/>
    <property type="molecule type" value="Genomic_DNA"/>
</dbReference>
<proteinExistence type="predicted"/>
<protein>
    <submittedName>
        <fullName evidence="2">Uncharacterized protein</fullName>
    </submittedName>
</protein>
<feature type="compositionally biased region" description="Basic residues" evidence="1">
    <location>
        <begin position="1"/>
        <end position="12"/>
    </location>
</feature>
<evidence type="ECO:0000313" key="2">
    <source>
        <dbReference type="EMBL" id="KAJ2895230.1"/>
    </source>
</evidence>
<keyword evidence="3" id="KW-1185">Reference proteome</keyword>
<name>A0AAD5RJM3_9PEZI</name>
<gene>
    <name evidence="2" type="ORF">MKZ38_006761</name>
</gene>
<evidence type="ECO:0000256" key="1">
    <source>
        <dbReference type="SAM" id="MobiDB-lite"/>
    </source>
</evidence>
<organism evidence="2 3">
    <name type="scientific">Zalerion maritima</name>
    <dbReference type="NCBI Taxonomy" id="339359"/>
    <lineage>
        <taxon>Eukaryota</taxon>
        <taxon>Fungi</taxon>
        <taxon>Dikarya</taxon>
        <taxon>Ascomycota</taxon>
        <taxon>Pezizomycotina</taxon>
        <taxon>Sordariomycetes</taxon>
        <taxon>Lulworthiomycetidae</taxon>
        <taxon>Lulworthiales</taxon>
        <taxon>Lulworthiaceae</taxon>
        <taxon>Zalerion</taxon>
    </lineage>
</organism>
<feature type="compositionally biased region" description="Basic and acidic residues" evidence="1">
    <location>
        <begin position="13"/>
        <end position="23"/>
    </location>
</feature>
<accession>A0AAD5RJM3</accession>